<feature type="region of interest" description="Disordered" evidence="1">
    <location>
        <begin position="72"/>
        <end position="144"/>
    </location>
</feature>
<dbReference type="AlphaFoldDB" id="A0AAD7LJA9"/>
<keyword evidence="2" id="KW-0472">Membrane</keyword>
<name>A0AAD7LJA9_QUISA</name>
<dbReference type="KEGG" id="qsa:O6P43_019119"/>
<organism evidence="3 4">
    <name type="scientific">Quillaja saponaria</name>
    <name type="common">Soap bark tree</name>
    <dbReference type="NCBI Taxonomy" id="32244"/>
    <lineage>
        <taxon>Eukaryota</taxon>
        <taxon>Viridiplantae</taxon>
        <taxon>Streptophyta</taxon>
        <taxon>Embryophyta</taxon>
        <taxon>Tracheophyta</taxon>
        <taxon>Spermatophyta</taxon>
        <taxon>Magnoliopsida</taxon>
        <taxon>eudicotyledons</taxon>
        <taxon>Gunneridae</taxon>
        <taxon>Pentapetalae</taxon>
        <taxon>rosids</taxon>
        <taxon>fabids</taxon>
        <taxon>Fabales</taxon>
        <taxon>Quillajaceae</taxon>
        <taxon>Quillaja</taxon>
    </lineage>
</organism>
<feature type="compositionally biased region" description="Low complexity" evidence="1">
    <location>
        <begin position="130"/>
        <end position="144"/>
    </location>
</feature>
<reference evidence="3" key="1">
    <citation type="journal article" date="2023" name="Science">
        <title>Elucidation of the pathway for biosynthesis of saponin adjuvants from the soapbark tree.</title>
        <authorList>
            <person name="Reed J."/>
            <person name="Orme A."/>
            <person name="El-Demerdash A."/>
            <person name="Owen C."/>
            <person name="Martin L.B.B."/>
            <person name="Misra R.C."/>
            <person name="Kikuchi S."/>
            <person name="Rejzek M."/>
            <person name="Martin A.C."/>
            <person name="Harkess A."/>
            <person name="Leebens-Mack J."/>
            <person name="Louveau T."/>
            <person name="Stephenson M.J."/>
            <person name="Osbourn A."/>
        </authorList>
    </citation>
    <scope>NUCLEOTIDE SEQUENCE</scope>
    <source>
        <strain evidence="3">S10</strain>
    </source>
</reference>
<feature type="transmembrane region" description="Helical" evidence="2">
    <location>
        <begin position="20"/>
        <end position="37"/>
    </location>
</feature>
<gene>
    <name evidence="3" type="ORF">O6P43_019119</name>
</gene>
<dbReference type="Proteomes" id="UP001163823">
    <property type="component" value="Chromosome 8"/>
</dbReference>
<evidence type="ECO:0000256" key="1">
    <source>
        <dbReference type="SAM" id="MobiDB-lite"/>
    </source>
</evidence>
<dbReference type="PRINTS" id="PR01217">
    <property type="entry name" value="PRICHEXTENSN"/>
</dbReference>
<keyword evidence="2" id="KW-1133">Transmembrane helix</keyword>
<sequence length="182" mass="20070">MPHQFRSKNLEFMRRKWFSWFLRLGLMGLAMFAGVTFEDEVGGPATNLLCISDCATCPVICSPPPPPLLVSYPPPSPSEHHASSPSYYTYPPPSQKSRPPPPPPPPPPPSPPPPTPSSYSSKPAPPPPYKNNNSPPSGSSQPTSGPHDYSYPYYYFYASEASFLSIHTSVFLLPITFLWVFC</sequence>
<feature type="compositionally biased region" description="Pro residues" evidence="1">
    <location>
        <begin position="90"/>
        <end position="116"/>
    </location>
</feature>
<keyword evidence="4" id="KW-1185">Reference proteome</keyword>
<keyword evidence="2" id="KW-0812">Transmembrane</keyword>
<feature type="transmembrane region" description="Helical" evidence="2">
    <location>
        <begin position="154"/>
        <end position="181"/>
    </location>
</feature>
<evidence type="ECO:0000313" key="4">
    <source>
        <dbReference type="Proteomes" id="UP001163823"/>
    </source>
</evidence>
<dbReference type="EMBL" id="JARAOO010000008">
    <property type="protein sequence ID" value="KAJ7958381.1"/>
    <property type="molecule type" value="Genomic_DNA"/>
</dbReference>
<proteinExistence type="predicted"/>
<evidence type="ECO:0000256" key="2">
    <source>
        <dbReference type="SAM" id="Phobius"/>
    </source>
</evidence>
<accession>A0AAD7LJA9</accession>
<evidence type="ECO:0000313" key="3">
    <source>
        <dbReference type="EMBL" id="KAJ7958381.1"/>
    </source>
</evidence>
<comment type="caution">
    <text evidence="3">The sequence shown here is derived from an EMBL/GenBank/DDBJ whole genome shotgun (WGS) entry which is preliminary data.</text>
</comment>
<protein>
    <submittedName>
        <fullName evidence="3">Leucine-rich repeat extensin-like protein 2</fullName>
    </submittedName>
</protein>